<dbReference type="PANTHER" id="PTHR24074">
    <property type="entry name" value="CO-CHAPERONE PROTEIN DJLA"/>
    <property type="match status" value="1"/>
</dbReference>
<evidence type="ECO:0000313" key="4">
    <source>
        <dbReference type="Proteomes" id="UP001497453"/>
    </source>
</evidence>
<gene>
    <name evidence="3" type="ORF">GFSPODELE1_LOCUS9920</name>
</gene>
<feature type="domain" description="J" evidence="2">
    <location>
        <begin position="9"/>
        <end position="80"/>
    </location>
</feature>
<dbReference type="SUPFAM" id="SSF46565">
    <property type="entry name" value="Chaperone J-domain"/>
    <property type="match status" value="1"/>
</dbReference>
<dbReference type="InterPro" id="IPR036869">
    <property type="entry name" value="J_dom_sf"/>
</dbReference>
<dbReference type="InterPro" id="IPR001623">
    <property type="entry name" value="DnaJ_domain"/>
</dbReference>
<protein>
    <recommendedName>
        <fullName evidence="2">J domain-containing protein</fullName>
    </recommendedName>
</protein>
<feature type="compositionally biased region" description="Basic and acidic residues" evidence="1">
    <location>
        <begin position="131"/>
        <end position="140"/>
    </location>
</feature>
<dbReference type="InterPro" id="IPR050817">
    <property type="entry name" value="DjlA_DnaK_co-chaperone"/>
</dbReference>
<accession>A0ABP1E476</accession>
<dbReference type="PRINTS" id="PR00625">
    <property type="entry name" value="JDOMAIN"/>
</dbReference>
<dbReference type="PROSITE" id="PS50076">
    <property type="entry name" value="DNAJ_2"/>
    <property type="match status" value="1"/>
</dbReference>
<evidence type="ECO:0000259" key="2">
    <source>
        <dbReference type="PROSITE" id="PS50076"/>
    </source>
</evidence>
<feature type="region of interest" description="Disordered" evidence="1">
    <location>
        <begin position="103"/>
        <end position="140"/>
    </location>
</feature>
<dbReference type="SMART" id="SM00271">
    <property type="entry name" value="DnaJ"/>
    <property type="match status" value="1"/>
</dbReference>
<evidence type="ECO:0000256" key="1">
    <source>
        <dbReference type="SAM" id="MobiDB-lite"/>
    </source>
</evidence>
<dbReference type="PROSITE" id="PS00636">
    <property type="entry name" value="DNAJ_1"/>
    <property type="match status" value="1"/>
</dbReference>
<dbReference type="Gene3D" id="1.10.287.110">
    <property type="entry name" value="DnaJ domain"/>
    <property type="match status" value="1"/>
</dbReference>
<reference evidence="4" key="1">
    <citation type="submission" date="2024-04" db="EMBL/GenBank/DDBJ databases">
        <authorList>
            <person name="Shaw F."/>
            <person name="Minotto A."/>
        </authorList>
    </citation>
    <scope>NUCLEOTIDE SEQUENCE [LARGE SCALE GENOMIC DNA]</scope>
</reference>
<feature type="compositionally biased region" description="Basic and acidic residues" evidence="1">
    <location>
        <begin position="103"/>
        <end position="122"/>
    </location>
</feature>
<evidence type="ECO:0000313" key="3">
    <source>
        <dbReference type="EMBL" id="CAL1714760.1"/>
    </source>
</evidence>
<dbReference type="Pfam" id="PF00226">
    <property type="entry name" value="DnaJ"/>
    <property type="match status" value="1"/>
</dbReference>
<dbReference type="CDD" id="cd06257">
    <property type="entry name" value="DnaJ"/>
    <property type="match status" value="1"/>
</dbReference>
<sequence>MGHMATSRSFYDVLGIAQDASPDAVRKAYKRKILQTHPDKLPPNVSDYQRQKAEALFRDVRTAFDVLSDPAKRKVYNNGLNYLRGQAYHDELQNKLAREREEWSRQAAQRHAERMQAMKSDTRASQYARQEQVRARNESQQRYQERMKQAEEKYRQEVRILEEQLRASREEMRQSRQAMQQVPPSTTQTFVEADEMLRELRVLNPEWEARRQAALRRRAERMNSQDSI</sequence>
<name>A0ABP1E476_9APHY</name>
<proteinExistence type="predicted"/>
<organism evidence="3 4">
    <name type="scientific">Somion occarium</name>
    <dbReference type="NCBI Taxonomy" id="3059160"/>
    <lineage>
        <taxon>Eukaryota</taxon>
        <taxon>Fungi</taxon>
        <taxon>Dikarya</taxon>
        <taxon>Basidiomycota</taxon>
        <taxon>Agaricomycotina</taxon>
        <taxon>Agaricomycetes</taxon>
        <taxon>Polyporales</taxon>
        <taxon>Cerrenaceae</taxon>
        <taxon>Somion</taxon>
    </lineage>
</organism>
<keyword evidence="4" id="KW-1185">Reference proteome</keyword>
<dbReference type="EMBL" id="OZ037951">
    <property type="protein sequence ID" value="CAL1714760.1"/>
    <property type="molecule type" value="Genomic_DNA"/>
</dbReference>
<dbReference type="InterPro" id="IPR018253">
    <property type="entry name" value="DnaJ_domain_CS"/>
</dbReference>
<dbReference type="Proteomes" id="UP001497453">
    <property type="component" value="Chromosome 8"/>
</dbReference>